<evidence type="ECO:0000256" key="2">
    <source>
        <dbReference type="ARBA" id="ARBA00008334"/>
    </source>
</evidence>
<dbReference type="Proteomes" id="UP001385951">
    <property type="component" value="Unassembled WGS sequence"/>
</dbReference>
<dbReference type="InterPro" id="IPR036465">
    <property type="entry name" value="vWFA_dom_sf"/>
</dbReference>
<reference evidence="8 9" key="1">
    <citation type="submission" date="2022-09" db="EMBL/GenBank/DDBJ databases">
        <authorList>
            <person name="Palmer J.M."/>
        </authorList>
    </citation>
    <scope>NUCLEOTIDE SEQUENCE [LARGE SCALE GENOMIC DNA]</scope>
    <source>
        <strain evidence="8 9">DSM 7382</strain>
    </source>
</reference>
<evidence type="ECO:0000256" key="4">
    <source>
        <dbReference type="SAM" id="MobiDB-lite"/>
    </source>
</evidence>
<protein>
    <submittedName>
        <fullName evidence="8">COPII subunit</fullName>
    </submittedName>
</protein>
<dbReference type="GO" id="GO:0006886">
    <property type="term" value="P:intracellular protein transport"/>
    <property type="evidence" value="ECO:0007669"/>
    <property type="project" value="InterPro"/>
</dbReference>
<feature type="region of interest" description="Disordered" evidence="4">
    <location>
        <begin position="1"/>
        <end position="45"/>
    </location>
</feature>
<name>A0AAW0FK36_9APHY</name>
<sequence>MNVGQPSTASPYQQPYNAYPQQVPQQPAAPQQPYDPYQQAQAGLAASGATPYAPQYSAGGAVGGIPSPGTSAYGQPPLNQLYTTDLLRELPPPISDLSLPPPPIILPPNAAVVPTSEDSNANPEYFRSTLNVIPNNHSLLKKTKLPLALVVRPYGDLHIDSENIPVASDTLIARCRRCRGYINPFITLTEQGRRWRCNFCNLQNDIPSGFEYDAMHNPKNKFERPELNHAVVEFIAPKEYMARAPQPVVFTFIIDVSADAVSSGLTSTITRTILESLDRIPNDKKTTKVAFIGVDSNLHFFRFNEGLDGIESLIVSDIDEPFLPSPEGLLVNLDENRPAIEKLLIDFPTFFEGTANVNFALGPALKAGHKMISSIGGKLICFAATLPNLGEDINDSSLKETFMILDLVLPLSSSTTTSIEVSSLGSSAFELGGGAANKGNSNSSSDSCFSSVGHLLIFGQYAYIISDSVLFLIAIVHFYEIKFKVTGHVTSWVLIAFTFIFGF</sequence>
<dbReference type="GO" id="GO:0008270">
    <property type="term" value="F:zinc ion binding"/>
    <property type="evidence" value="ECO:0007669"/>
    <property type="project" value="InterPro"/>
</dbReference>
<dbReference type="Gene3D" id="2.30.30.380">
    <property type="entry name" value="Zn-finger domain of Sec23/24"/>
    <property type="match status" value="1"/>
</dbReference>
<comment type="caution">
    <text evidence="8">The sequence shown here is derived from an EMBL/GenBank/DDBJ whole genome shotgun (WGS) entry which is preliminary data.</text>
</comment>
<keyword evidence="5" id="KW-1133">Transmembrane helix</keyword>
<evidence type="ECO:0000256" key="3">
    <source>
        <dbReference type="ARBA" id="ARBA00023034"/>
    </source>
</evidence>
<dbReference type="SUPFAM" id="SSF53300">
    <property type="entry name" value="vWA-like"/>
    <property type="match status" value="1"/>
</dbReference>
<dbReference type="PANTHER" id="PTHR13803:SF39">
    <property type="entry name" value="SECRETORY 24AB, ISOFORM A"/>
    <property type="match status" value="1"/>
</dbReference>
<evidence type="ECO:0000259" key="6">
    <source>
        <dbReference type="Pfam" id="PF04810"/>
    </source>
</evidence>
<dbReference type="Gene3D" id="3.40.50.410">
    <property type="entry name" value="von Willebrand factor, type A domain"/>
    <property type="match status" value="1"/>
</dbReference>
<evidence type="ECO:0000259" key="7">
    <source>
        <dbReference type="Pfam" id="PF04811"/>
    </source>
</evidence>
<gene>
    <name evidence="8" type="primary">SEC24_2</name>
    <name evidence="8" type="ORF">QCA50_017079</name>
</gene>
<dbReference type="GO" id="GO:0000139">
    <property type="term" value="C:Golgi membrane"/>
    <property type="evidence" value="ECO:0007669"/>
    <property type="project" value="UniProtKB-SubCell"/>
</dbReference>
<evidence type="ECO:0000256" key="1">
    <source>
        <dbReference type="ARBA" id="ARBA00004394"/>
    </source>
</evidence>
<dbReference type="SUPFAM" id="SSF81995">
    <property type="entry name" value="beta-sandwich domain of Sec23/24"/>
    <property type="match status" value="1"/>
</dbReference>
<dbReference type="Pfam" id="PF04810">
    <property type="entry name" value="zf-Sec23_Sec24"/>
    <property type="match status" value="1"/>
</dbReference>
<feature type="transmembrane region" description="Helical" evidence="5">
    <location>
        <begin position="455"/>
        <end position="478"/>
    </location>
</feature>
<dbReference type="Pfam" id="PF04811">
    <property type="entry name" value="Sec23_trunk"/>
    <property type="match status" value="1"/>
</dbReference>
<dbReference type="SUPFAM" id="SSF82919">
    <property type="entry name" value="Zn-finger domain of Sec23/24"/>
    <property type="match status" value="1"/>
</dbReference>
<feature type="domain" description="Zinc finger Sec23/Sec24-type" evidence="6">
    <location>
        <begin position="172"/>
        <end position="208"/>
    </location>
</feature>
<dbReference type="EMBL" id="JASBNA010000054">
    <property type="protein sequence ID" value="KAK7679919.1"/>
    <property type="molecule type" value="Genomic_DNA"/>
</dbReference>
<feature type="transmembrane region" description="Helical" evidence="5">
    <location>
        <begin position="485"/>
        <end position="502"/>
    </location>
</feature>
<dbReference type="GO" id="GO:0030127">
    <property type="term" value="C:COPII vesicle coat"/>
    <property type="evidence" value="ECO:0007669"/>
    <property type="project" value="InterPro"/>
</dbReference>
<dbReference type="Gene3D" id="2.60.40.1670">
    <property type="entry name" value="beta-sandwich domain of Sec23/24"/>
    <property type="match status" value="1"/>
</dbReference>
<dbReference type="GO" id="GO:0000149">
    <property type="term" value="F:SNARE binding"/>
    <property type="evidence" value="ECO:0007669"/>
    <property type="project" value="TreeGrafter"/>
</dbReference>
<feature type="compositionally biased region" description="Low complexity" evidence="4">
    <location>
        <begin position="11"/>
        <end position="45"/>
    </location>
</feature>
<dbReference type="InterPro" id="IPR036174">
    <property type="entry name" value="Znf_Sec23_Sec24_sf"/>
</dbReference>
<dbReference type="GO" id="GO:0070971">
    <property type="term" value="C:endoplasmic reticulum exit site"/>
    <property type="evidence" value="ECO:0007669"/>
    <property type="project" value="TreeGrafter"/>
</dbReference>
<keyword evidence="5" id="KW-0472">Membrane</keyword>
<keyword evidence="3" id="KW-0333">Golgi apparatus</keyword>
<comment type="subcellular location">
    <subcellularLocation>
        <location evidence="1">Golgi apparatus membrane</location>
    </subcellularLocation>
</comment>
<dbReference type="PANTHER" id="PTHR13803">
    <property type="entry name" value="SEC24-RELATED PROTEIN"/>
    <property type="match status" value="1"/>
</dbReference>
<accession>A0AAW0FK36</accession>
<evidence type="ECO:0000313" key="9">
    <source>
        <dbReference type="Proteomes" id="UP001385951"/>
    </source>
</evidence>
<keyword evidence="5" id="KW-0812">Transmembrane</keyword>
<keyword evidence="9" id="KW-1185">Reference proteome</keyword>
<dbReference type="InterPro" id="IPR006895">
    <property type="entry name" value="Znf_Sec23_Sec24"/>
</dbReference>
<dbReference type="AlphaFoldDB" id="A0AAW0FK36"/>
<feature type="compositionally biased region" description="Polar residues" evidence="4">
    <location>
        <begin position="1"/>
        <end position="10"/>
    </location>
</feature>
<evidence type="ECO:0000313" key="8">
    <source>
        <dbReference type="EMBL" id="KAK7679919.1"/>
    </source>
</evidence>
<evidence type="ECO:0000256" key="5">
    <source>
        <dbReference type="SAM" id="Phobius"/>
    </source>
</evidence>
<proteinExistence type="inferred from homology"/>
<dbReference type="InterPro" id="IPR050550">
    <property type="entry name" value="SEC23_SEC24_subfamily"/>
</dbReference>
<comment type="similarity">
    <text evidence="2">Belongs to the SEC23/SEC24 family. SEC24 subfamily.</text>
</comment>
<dbReference type="GO" id="GO:0090110">
    <property type="term" value="P:COPII-coated vesicle cargo loading"/>
    <property type="evidence" value="ECO:0007669"/>
    <property type="project" value="TreeGrafter"/>
</dbReference>
<dbReference type="InterPro" id="IPR006896">
    <property type="entry name" value="Sec23/24_trunk_dom"/>
</dbReference>
<feature type="domain" description="Sec23/Sec24 trunk" evidence="7">
    <location>
        <begin position="245"/>
        <end position="391"/>
    </location>
</feature>
<organism evidence="8 9">
    <name type="scientific">Cerrena zonata</name>
    <dbReference type="NCBI Taxonomy" id="2478898"/>
    <lineage>
        <taxon>Eukaryota</taxon>
        <taxon>Fungi</taxon>
        <taxon>Dikarya</taxon>
        <taxon>Basidiomycota</taxon>
        <taxon>Agaricomycotina</taxon>
        <taxon>Agaricomycetes</taxon>
        <taxon>Polyporales</taxon>
        <taxon>Cerrenaceae</taxon>
        <taxon>Cerrena</taxon>
    </lineage>
</organism>